<dbReference type="HOGENOM" id="CLU_049865_0_0_0"/>
<keyword evidence="6 7" id="KW-0012">Acyltransferase</keyword>
<keyword evidence="4 7" id="KW-0677">Repeat</keyword>
<dbReference type="GO" id="GO:0103118">
    <property type="term" value="F:UDP-3-O-[(3R)-3-hydroxyacyl]-glucosamine N-acyltransferase activity"/>
    <property type="evidence" value="ECO:0007669"/>
    <property type="project" value="UniProtKB-EC"/>
</dbReference>
<evidence type="ECO:0000256" key="7">
    <source>
        <dbReference type="HAMAP-Rule" id="MF_00523"/>
    </source>
</evidence>
<keyword evidence="9" id="KW-1185">Reference proteome</keyword>
<dbReference type="Gene3D" id="3.40.1390.10">
    <property type="entry name" value="MurE/MurF, N-terminal domain"/>
    <property type="match status" value="1"/>
</dbReference>
<dbReference type="InterPro" id="IPR007691">
    <property type="entry name" value="LpxD"/>
</dbReference>
<comment type="function">
    <text evidence="7">Catalyzes the N-acylation of UDP-3-O-acylglucosamine using 3-hydroxyacyl-ACP as the acyl donor. Is involved in the biosynthesis of lipid A, a phosphorylated glycolipid that anchors the lipopolysaccharide to the outer membrane of the cell.</text>
</comment>
<dbReference type="GO" id="GO:0016020">
    <property type="term" value="C:membrane"/>
    <property type="evidence" value="ECO:0007669"/>
    <property type="project" value="GOC"/>
</dbReference>
<dbReference type="PANTHER" id="PTHR43378:SF2">
    <property type="entry name" value="UDP-3-O-ACYLGLUCOSAMINE N-ACYLTRANSFERASE 1, MITOCHONDRIAL-RELATED"/>
    <property type="match status" value="1"/>
</dbReference>
<dbReference type="Gene3D" id="2.160.10.10">
    <property type="entry name" value="Hexapeptide repeat proteins"/>
    <property type="match status" value="1"/>
</dbReference>
<dbReference type="AlphaFoldDB" id="D5EGE0"/>
<dbReference type="NCBIfam" id="TIGR01853">
    <property type="entry name" value="lipid_A_lpxD"/>
    <property type="match status" value="1"/>
</dbReference>
<keyword evidence="5 7" id="KW-0443">Lipid metabolism</keyword>
<dbReference type="Pfam" id="PF00132">
    <property type="entry name" value="Hexapep"/>
    <property type="match status" value="1"/>
</dbReference>
<dbReference type="PROSITE" id="PS00101">
    <property type="entry name" value="HEXAPEP_TRANSFERASES"/>
    <property type="match status" value="1"/>
</dbReference>
<dbReference type="InterPro" id="IPR001451">
    <property type="entry name" value="Hexapep"/>
</dbReference>
<dbReference type="CDD" id="cd03352">
    <property type="entry name" value="LbH_LpxD"/>
    <property type="match status" value="1"/>
</dbReference>
<dbReference type="InterPro" id="IPR011004">
    <property type="entry name" value="Trimer_LpxA-like_sf"/>
</dbReference>
<comment type="pathway">
    <text evidence="7">Bacterial outer membrane biogenesis; LPS lipid A biosynthesis.</text>
</comment>
<comment type="subunit">
    <text evidence="7">Homotrimer.</text>
</comment>
<keyword evidence="1 7" id="KW-0444">Lipid biosynthesis</keyword>
<gene>
    <name evidence="7" type="primary">lpxD</name>
    <name evidence="8" type="ordered locus">Amico_1505</name>
</gene>
<name>D5EGE0_AMICL</name>
<reference evidence="8 9" key="1">
    <citation type="journal article" date="2010" name="Stand. Genomic Sci.">
        <title>Complete genome sequence of Aminobacterium colombiense type strain (ALA-1).</title>
        <authorList>
            <person name="Chertkov O."/>
            <person name="Sikorski J."/>
            <person name="Brambilla E."/>
            <person name="Lapidus A."/>
            <person name="Copeland A."/>
            <person name="Glavina Del Rio T."/>
            <person name="Nolan M."/>
            <person name="Lucas S."/>
            <person name="Tice H."/>
            <person name="Cheng J.F."/>
            <person name="Han C."/>
            <person name="Detter J.C."/>
            <person name="Bruce D."/>
            <person name="Tapia R."/>
            <person name="Goodwin L."/>
            <person name="Pitluck S."/>
            <person name="Liolios K."/>
            <person name="Ivanova N."/>
            <person name="Mavromatis K."/>
            <person name="Ovchinnikova G."/>
            <person name="Pati A."/>
            <person name="Chen A."/>
            <person name="Palaniappan K."/>
            <person name="Land M."/>
            <person name="Hauser L."/>
            <person name="Chang Y.J."/>
            <person name="Jeffries C.D."/>
            <person name="Spring S."/>
            <person name="Rohde M."/>
            <person name="Goker M."/>
            <person name="Bristow J."/>
            <person name="Eisen J.A."/>
            <person name="Markowitz V."/>
            <person name="Hugenholtz P."/>
            <person name="Kyrpides N.C."/>
            <person name="Klenk H.P."/>
        </authorList>
    </citation>
    <scope>NUCLEOTIDE SEQUENCE [LARGE SCALE GENOMIC DNA]</scope>
    <source>
        <strain evidence="9">DSM 12261 / ALA-1</strain>
    </source>
</reference>
<keyword evidence="3 7" id="KW-0808">Transferase</keyword>
<comment type="similarity">
    <text evidence="7">Belongs to the transferase hexapeptide repeat family. LpxD subfamily.</text>
</comment>
<dbReference type="KEGG" id="aco:Amico_1505"/>
<accession>D5EGE0</accession>
<dbReference type="RefSeq" id="WP_013048885.1">
    <property type="nucleotide sequence ID" value="NC_014011.1"/>
</dbReference>
<dbReference type="EMBL" id="CP001997">
    <property type="protein sequence ID" value="ADE57622.1"/>
    <property type="molecule type" value="Genomic_DNA"/>
</dbReference>
<feature type="active site" description="Proton acceptor" evidence="7">
    <location>
        <position position="244"/>
    </location>
</feature>
<sequence length="349" mass="37332">MDKISDTPMTLGQIAAYIGGKVIGNPHISVKGLVSPEKSGEKTLSVVWEEKELGMLSAEAFLAAPEKFFTESRQGIVTEKPREAFARLLYLFKIPQSFPYGIHPSAVVSENARIADTAYVGPLCVIEENAVIHDEAILEAQVYVGARCSVGKGTHIEPMAVLYENVTIGERGLIHSGAIIGCDGFGIIPSSHPDERPQKVPQIGGVVIDDDVEIGACTTIDRGTLDDTYIGKGTKVDDHVHIAHNARIGDNCIVVAMTGIAGSAEIGEGVILAARSGVRDHVKIGNRAQVAANGGVIKDVPPGEIVSGFPARPHKEQFRAQALYLRLPELFSRIKALEKRLAESGEDSK</sequence>
<evidence type="ECO:0000256" key="6">
    <source>
        <dbReference type="ARBA" id="ARBA00023315"/>
    </source>
</evidence>
<dbReference type="NCBIfam" id="NF002060">
    <property type="entry name" value="PRK00892.1"/>
    <property type="match status" value="1"/>
</dbReference>
<dbReference type="Proteomes" id="UP000002366">
    <property type="component" value="Chromosome"/>
</dbReference>
<dbReference type="eggNOG" id="COG1044">
    <property type="taxonomic scope" value="Bacteria"/>
</dbReference>
<proteinExistence type="inferred from homology"/>
<organism evidence="8 9">
    <name type="scientific">Aminobacterium colombiense (strain DSM 12261 / ALA-1)</name>
    <dbReference type="NCBI Taxonomy" id="572547"/>
    <lineage>
        <taxon>Bacteria</taxon>
        <taxon>Thermotogati</taxon>
        <taxon>Synergistota</taxon>
        <taxon>Synergistia</taxon>
        <taxon>Synergistales</taxon>
        <taxon>Aminobacteriaceae</taxon>
        <taxon>Aminobacterium</taxon>
    </lineage>
</organism>
<dbReference type="UniPathway" id="UPA00973"/>
<keyword evidence="2 7" id="KW-0441">Lipid A biosynthesis</keyword>
<dbReference type="SUPFAM" id="SSF51161">
    <property type="entry name" value="Trimeric LpxA-like enzymes"/>
    <property type="match status" value="1"/>
</dbReference>
<dbReference type="GO" id="GO:0009245">
    <property type="term" value="P:lipid A biosynthetic process"/>
    <property type="evidence" value="ECO:0007669"/>
    <property type="project" value="UniProtKB-UniRule"/>
</dbReference>
<dbReference type="EC" id="2.3.1.191" evidence="7"/>
<evidence type="ECO:0000256" key="4">
    <source>
        <dbReference type="ARBA" id="ARBA00022737"/>
    </source>
</evidence>
<comment type="catalytic activity">
    <reaction evidence="7">
        <text>a UDP-3-O-[(3R)-3-hydroxyacyl]-alpha-D-glucosamine + a (3R)-hydroxyacyl-[ACP] = a UDP-2-N,3-O-bis[(3R)-3-hydroxyacyl]-alpha-D-glucosamine + holo-[ACP] + H(+)</text>
        <dbReference type="Rhea" id="RHEA:53836"/>
        <dbReference type="Rhea" id="RHEA-COMP:9685"/>
        <dbReference type="Rhea" id="RHEA-COMP:9945"/>
        <dbReference type="ChEBI" id="CHEBI:15378"/>
        <dbReference type="ChEBI" id="CHEBI:64479"/>
        <dbReference type="ChEBI" id="CHEBI:78827"/>
        <dbReference type="ChEBI" id="CHEBI:137740"/>
        <dbReference type="ChEBI" id="CHEBI:137748"/>
        <dbReference type="EC" id="2.3.1.191"/>
    </reaction>
</comment>
<evidence type="ECO:0000256" key="2">
    <source>
        <dbReference type="ARBA" id="ARBA00022556"/>
    </source>
</evidence>
<evidence type="ECO:0000256" key="5">
    <source>
        <dbReference type="ARBA" id="ARBA00023098"/>
    </source>
</evidence>
<dbReference type="PANTHER" id="PTHR43378">
    <property type="entry name" value="UDP-3-O-ACYLGLUCOSAMINE N-ACYLTRANSFERASE"/>
    <property type="match status" value="1"/>
</dbReference>
<evidence type="ECO:0000313" key="8">
    <source>
        <dbReference type="EMBL" id="ADE57622.1"/>
    </source>
</evidence>
<protein>
    <recommendedName>
        <fullName evidence="7">UDP-3-O-acylglucosamine N-acyltransferase</fullName>
        <ecNumber evidence="7">2.3.1.191</ecNumber>
    </recommendedName>
</protein>
<dbReference type="GO" id="GO:0016410">
    <property type="term" value="F:N-acyltransferase activity"/>
    <property type="evidence" value="ECO:0007669"/>
    <property type="project" value="InterPro"/>
</dbReference>
<dbReference type="HAMAP" id="MF_00523">
    <property type="entry name" value="LpxD"/>
    <property type="match status" value="1"/>
</dbReference>
<dbReference type="InterPro" id="IPR018357">
    <property type="entry name" value="Hexapep_transf_CS"/>
</dbReference>
<evidence type="ECO:0000313" key="9">
    <source>
        <dbReference type="Proteomes" id="UP000002366"/>
    </source>
</evidence>
<evidence type="ECO:0000256" key="1">
    <source>
        <dbReference type="ARBA" id="ARBA00022516"/>
    </source>
</evidence>
<evidence type="ECO:0000256" key="3">
    <source>
        <dbReference type="ARBA" id="ARBA00022679"/>
    </source>
</evidence>
<dbReference type="STRING" id="572547.Amico_1505"/>